<gene>
    <name evidence="2" type="ORF">CSB45_03500</name>
</gene>
<comment type="caution">
    <text evidence="2">The sequence shown here is derived from an EMBL/GenBank/DDBJ whole genome shotgun (WGS) entry which is preliminary data.</text>
</comment>
<dbReference type="Gene3D" id="3.40.30.10">
    <property type="entry name" value="Glutaredoxin"/>
    <property type="match status" value="1"/>
</dbReference>
<evidence type="ECO:0000313" key="3">
    <source>
        <dbReference type="Proteomes" id="UP000229740"/>
    </source>
</evidence>
<reference evidence="2 3" key="1">
    <citation type="submission" date="2017-10" db="EMBL/GenBank/DDBJ databases">
        <title>Novel microbial diversity and functional potential in the marine mammal oral microbiome.</title>
        <authorList>
            <person name="Dudek N.K."/>
            <person name="Sun C.L."/>
            <person name="Burstein D."/>
            <person name="Kantor R.S."/>
            <person name="Aliaga Goltsman D.S."/>
            <person name="Bik E.M."/>
            <person name="Thomas B.C."/>
            <person name="Banfield J.F."/>
            <person name="Relman D.A."/>
        </authorList>
    </citation>
    <scope>NUCLEOTIDE SEQUENCE [LARGE SCALE GENOMIC DNA]</scope>
    <source>
        <strain evidence="2">DOLZORAL124_49_17</strain>
    </source>
</reference>
<feature type="signal peptide" evidence="1">
    <location>
        <begin position="1"/>
        <end position="28"/>
    </location>
</feature>
<dbReference type="PROSITE" id="PS51257">
    <property type="entry name" value="PROKAR_LIPOPROTEIN"/>
    <property type="match status" value="1"/>
</dbReference>
<accession>A0A2G6EA20</accession>
<evidence type="ECO:0000256" key="1">
    <source>
        <dbReference type="SAM" id="SignalP"/>
    </source>
</evidence>
<dbReference type="InterPro" id="IPR036249">
    <property type="entry name" value="Thioredoxin-like_sf"/>
</dbReference>
<feature type="chain" id="PRO_5014609762" description="Thioredoxin domain-containing protein" evidence="1">
    <location>
        <begin position="29"/>
        <end position="167"/>
    </location>
</feature>
<evidence type="ECO:0000313" key="2">
    <source>
        <dbReference type="EMBL" id="PID58621.1"/>
    </source>
</evidence>
<organism evidence="2 3">
    <name type="scientific">candidate division KSB3 bacterium</name>
    <dbReference type="NCBI Taxonomy" id="2044937"/>
    <lineage>
        <taxon>Bacteria</taxon>
        <taxon>candidate division KSB3</taxon>
    </lineage>
</organism>
<dbReference type="SUPFAM" id="SSF52833">
    <property type="entry name" value="Thioredoxin-like"/>
    <property type="match status" value="1"/>
</dbReference>
<name>A0A2G6EA20_9BACT</name>
<dbReference type="AlphaFoldDB" id="A0A2G6EA20"/>
<protein>
    <recommendedName>
        <fullName evidence="4">Thioredoxin domain-containing protein</fullName>
    </recommendedName>
</protein>
<evidence type="ECO:0008006" key="4">
    <source>
        <dbReference type="Google" id="ProtNLM"/>
    </source>
</evidence>
<dbReference type="Proteomes" id="UP000229740">
    <property type="component" value="Unassembled WGS sequence"/>
</dbReference>
<proteinExistence type="predicted"/>
<keyword evidence="1" id="KW-0732">Signal</keyword>
<sequence length="167" mass="18850">MKTIGLVALLVVSSIGCSTLFFPQAVCAAADQAPILYLFWGDGCPHCEEEKEFLLEIYQQYPNIEMRWFEVWGHPKYALLADTLRKAAGIATTSVPMTFIHDWSLVGFRSAETSGIEIIEQLEECLNTGCKDVLTTIGPQRIAEEIRRDIAKGECEDWEYFPPREAK</sequence>
<dbReference type="EMBL" id="PDPS01000022">
    <property type="protein sequence ID" value="PID58621.1"/>
    <property type="molecule type" value="Genomic_DNA"/>
</dbReference>